<evidence type="ECO:0000256" key="1">
    <source>
        <dbReference type="SAM" id="MobiDB-lite"/>
    </source>
</evidence>
<name>A0A9D4H222_DREPO</name>
<feature type="compositionally biased region" description="Basic and acidic residues" evidence="1">
    <location>
        <begin position="69"/>
        <end position="79"/>
    </location>
</feature>
<feature type="region of interest" description="Disordered" evidence="1">
    <location>
        <begin position="69"/>
        <end position="96"/>
    </location>
</feature>
<sequence>MGKYNELQERCRRRDWSAWLFPVEDAEDSQPNLYGKCSANFGGDRKKGCRQTWTSSRKGIHLAVDDERGEELDAKHTDPECLANTADTLSGDSPGI</sequence>
<comment type="caution">
    <text evidence="2">The sequence shown here is derived from an EMBL/GenBank/DDBJ whole genome shotgun (WGS) entry which is preliminary data.</text>
</comment>
<reference evidence="2" key="2">
    <citation type="submission" date="2020-11" db="EMBL/GenBank/DDBJ databases">
        <authorList>
            <person name="McCartney M.A."/>
            <person name="Auch B."/>
            <person name="Kono T."/>
            <person name="Mallez S."/>
            <person name="Becker A."/>
            <person name="Gohl D.M."/>
            <person name="Silverstein K.A.T."/>
            <person name="Koren S."/>
            <person name="Bechman K.B."/>
            <person name="Herman A."/>
            <person name="Abrahante J.E."/>
            <person name="Garbe J."/>
        </authorList>
    </citation>
    <scope>NUCLEOTIDE SEQUENCE</scope>
    <source>
        <strain evidence="2">Duluth1</strain>
        <tissue evidence="2">Whole animal</tissue>
    </source>
</reference>
<protein>
    <submittedName>
        <fullName evidence="2">Uncharacterized protein</fullName>
    </submittedName>
</protein>
<proteinExistence type="predicted"/>
<evidence type="ECO:0000313" key="2">
    <source>
        <dbReference type="EMBL" id="KAH3827183.1"/>
    </source>
</evidence>
<dbReference type="EMBL" id="JAIWYP010000005">
    <property type="protein sequence ID" value="KAH3827183.1"/>
    <property type="molecule type" value="Genomic_DNA"/>
</dbReference>
<feature type="compositionally biased region" description="Polar residues" evidence="1">
    <location>
        <begin position="85"/>
        <end position="96"/>
    </location>
</feature>
<evidence type="ECO:0000313" key="3">
    <source>
        <dbReference type="Proteomes" id="UP000828390"/>
    </source>
</evidence>
<accession>A0A9D4H222</accession>
<reference evidence="2" key="1">
    <citation type="journal article" date="2019" name="bioRxiv">
        <title>The Genome of the Zebra Mussel, Dreissena polymorpha: A Resource for Invasive Species Research.</title>
        <authorList>
            <person name="McCartney M.A."/>
            <person name="Auch B."/>
            <person name="Kono T."/>
            <person name="Mallez S."/>
            <person name="Zhang Y."/>
            <person name="Obille A."/>
            <person name="Becker A."/>
            <person name="Abrahante J.E."/>
            <person name="Garbe J."/>
            <person name="Badalamenti J.P."/>
            <person name="Herman A."/>
            <person name="Mangelson H."/>
            <person name="Liachko I."/>
            <person name="Sullivan S."/>
            <person name="Sone E.D."/>
            <person name="Koren S."/>
            <person name="Silverstein K.A.T."/>
            <person name="Beckman K.B."/>
            <person name="Gohl D.M."/>
        </authorList>
    </citation>
    <scope>NUCLEOTIDE SEQUENCE</scope>
    <source>
        <strain evidence="2">Duluth1</strain>
        <tissue evidence="2">Whole animal</tissue>
    </source>
</reference>
<gene>
    <name evidence="2" type="ORF">DPMN_129113</name>
</gene>
<dbReference type="Proteomes" id="UP000828390">
    <property type="component" value="Unassembled WGS sequence"/>
</dbReference>
<dbReference type="AlphaFoldDB" id="A0A9D4H222"/>
<keyword evidence="3" id="KW-1185">Reference proteome</keyword>
<organism evidence="2 3">
    <name type="scientific">Dreissena polymorpha</name>
    <name type="common">Zebra mussel</name>
    <name type="synonym">Mytilus polymorpha</name>
    <dbReference type="NCBI Taxonomy" id="45954"/>
    <lineage>
        <taxon>Eukaryota</taxon>
        <taxon>Metazoa</taxon>
        <taxon>Spiralia</taxon>
        <taxon>Lophotrochozoa</taxon>
        <taxon>Mollusca</taxon>
        <taxon>Bivalvia</taxon>
        <taxon>Autobranchia</taxon>
        <taxon>Heteroconchia</taxon>
        <taxon>Euheterodonta</taxon>
        <taxon>Imparidentia</taxon>
        <taxon>Neoheterodontei</taxon>
        <taxon>Myida</taxon>
        <taxon>Dreissenoidea</taxon>
        <taxon>Dreissenidae</taxon>
        <taxon>Dreissena</taxon>
    </lineage>
</organism>